<protein>
    <submittedName>
        <fullName evidence="1">Uncharacterized protein</fullName>
    </submittedName>
</protein>
<sequence length="50" mass="5833">MERISVAHDFTWDQAQIQDMIDLFDTDMDGQLSLEDFRDMGGRLKVLKEA</sequence>
<comment type="caution">
    <text evidence="1">The sequence shown here is derived from an EMBL/GenBank/DDBJ whole genome shotgun (WGS) entry which is preliminary data.</text>
</comment>
<keyword evidence="2" id="KW-1185">Reference proteome</keyword>
<accession>A0ACC2BZE6</accession>
<evidence type="ECO:0000313" key="1">
    <source>
        <dbReference type="EMBL" id="KAJ7534954.1"/>
    </source>
</evidence>
<dbReference type="Proteomes" id="UP001162992">
    <property type="component" value="Chromosome 12"/>
</dbReference>
<evidence type="ECO:0000313" key="2">
    <source>
        <dbReference type="Proteomes" id="UP001162992"/>
    </source>
</evidence>
<proteinExistence type="predicted"/>
<organism evidence="1 2">
    <name type="scientific">Diphasiastrum complanatum</name>
    <name type="common">Issler's clubmoss</name>
    <name type="synonym">Lycopodium complanatum</name>
    <dbReference type="NCBI Taxonomy" id="34168"/>
    <lineage>
        <taxon>Eukaryota</taxon>
        <taxon>Viridiplantae</taxon>
        <taxon>Streptophyta</taxon>
        <taxon>Embryophyta</taxon>
        <taxon>Tracheophyta</taxon>
        <taxon>Lycopodiopsida</taxon>
        <taxon>Lycopodiales</taxon>
        <taxon>Lycopodiaceae</taxon>
        <taxon>Lycopodioideae</taxon>
        <taxon>Diphasiastrum</taxon>
    </lineage>
</organism>
<gene>
    <name evidence="1" type="ORF">O6H91_12G012000</name>
</gene>
<dbReference type="EMBL" id="CM055103">
    <property type="protein sequence ID" value="KAJ7534954.1"/>
    <property type="molecule type" value="Genomic_DNA"/>
</dbReference>
<reference evidence="2" key="1">
    <citation type="journal article" date="2024" name="Proc. Natl. Acad. Sci. U.S.A.">
        <title>Extraordinary preservation of gene collinearity over three hundred million years revealed in homosporous lycophytes.</title>
        <authorList>
            <person name="Li C."/>
            <person name="Wickell D."/>
            <person name="Kuo L.Y."/>
            <person name="Chen X."/>
            <person name="Nie B."/>
            <person name="Liao X."/>
            <person name="Peng D."/>
            <person name="Ji J."/>
            <person name="Jenkins J."/>
            <person name="Williams M."/>
            <person name="Shu S."/>
            <person name="Plott C."/>
            <person name="Barry K."/>
            <person name="Rajasekar S."/>
            <person name="Grimwood J."/>
            <person name="Han X."/>
            <person name="Sun S."/>
            <person name="Hou Z."/>
            <person name="He W."/>
            <person name="Dai G."/>
            <person name="Sun C."/>
            <person name="Schmutz J."/>
            <person name="Leebens-Mack J.H."/>
            <person name="Li F.W."/>
            <person name="Wang L."/>
        </authorList>
    </citation>
    <scope>NUCLEOTIDE SEQUENCE [LARGE SCALE GENOMIC DNA]</scope>
    <source>
        <strain evidence="2">cv. PW_Plant_1</strain>
    </source>
</reference>
<name>A0ACC2BZE6_DIPCM</name>